<dbReference type="RefSeq" id="WP_303494595.1">
    <property type="nucleotide sequence ID" value="NZ_JAUOPJ010000005.1"/>
</dbReference>
<evidence type="ECO:0000313" key="1">
    <source>
        <dbReference type="EMBL" id="MDO6456777.1"/>
    </source>
</evidence>
<sequence length="67" mass="7848">MRTKTDLIWQRIELLEKALAEYIEKYGLTDRARAAMSTKVDFEKVKKNTLCANDASDQIKETRRGRE</sequence>
<protein>
    <submittedName>
        <fullName evidence="1">Uncharacterized protein</fullName>
    </submittedName>
</protein>
<accession>A0AAW7XS82</accession>
<organism evidence="1 2">
    <name type="scientific">Celeribacter halophilus</name>
    <dbReference type="NCBI Taxonomy" id="576117"/>
    <lineage>
        <taxon>Bacteria</taxon>
        <taxon>Pseudomonadati</taxon>
        <taxon>Pseudomonadota</taxon>
        <taxon>Alphaproteobacteria</taxon>
        <taxon>Rhodobacterales</taxon>
        <taxon>Roseobacteraceae</taxon>
        <taxon>Celeribacter</taxon>
    </lineage>
</organism>
<evidence type="ECO:0000313" key="2">
    <source>
        <dbReference type="Proteomes" id="UP001169823"/>
    </source>
</evidence>
<comment type="caution">
    <text evidence="1">The sequence shown here is derived from an EMBL/GenBank/DDBJ whole genome shotgun (WGS) entry which is preliminary data.</text>
</comment>
<dbReference type="EMBL" id="JAUOPJ010000005">
    <property type="protein sequence ID" value="MDO6456777.1"/>
    <property type="molecule type" value="Genomic_DNA"/>
</dbReference>
<gene>
    <name evidence="1" type="ORF">Q4494_06780</name>
</gene>
<proteinExistence type="predicted"/>
<dbReference type="AlphaFoldDB" id="A0AAW7XS82"/>
<dbReference type="Proteomes" id="UP001169823">
    <property type="component" value="Unassembled WGS sequence"/>
</dbReference>
<reference evidence="1" key="1">
    <citation type="submission" date="2023-07" db="EMBL/GenBank/DDBJ databases">
        <title>Genome content predicts the carbon catabolic preferences of heterotrophic bacteria.</title>
        <authorList>
            <person name="Gralka M."/>
        </authorList>
    </citation>
    <scope>NUCLEOTIDE SEQUENCE</scope>
    <source>
        <strain evidence="1">I2M02</strain>
    </source>
</reference>
<name>A0AAW7XS82_9RHOB</name>